<evidence type="ECO:0000313" key="5">
    <source>
        <dbReference type="Proteomes" id="UP000292507"/>
    </source>
</evidence>
<dbReference type="GO" id="GO:0046872">
    <property type="term" value="F:metal ion binding"/>
    <property type="evidence" value="ECO:0007669"/>
    <property type="project" value="UniProtKB-KW"/>
</dbReference>
<dbReference type="InterPro" id="IPR011051">
    <property type="entry name" value="RmlC_Cupin_sf"/>
</dbReference>
<evidence type="ECO:0000259" key="2">
    <source>
        <dbReference type="Pfam" id="PF00190"/>
    </source>
</evidence>
<keyword evidence="1" id="KW-0479">Metal-binding</keyword>
<feature type="domain" description="Cupin type-2" evidence="3">
    <location>
        <begin position="77"/>
        <end position="142"/>
    </location>
</feature>
<protein>
    <submittedName>
        <fullName evidence="4">Cupin domain</fullName>
    </submittedName>
</protein>
<keyword evidence="5" id="KW-1185">Reference proteome</keyword>
<dbReference type="Pfam" id="PF00190">
    <property type="entry name" value="Cupin_1"/>
    <property type="match status" value="1"/>
</dbReference>
<dbReference type="InterPro" id="IPR014710">
    <property type="entry name" value="RmlC-like_jellyroll"/>
</dbReference>
<dbReference type="RefSeq" id="WP_207225657.1">
    <property type="nucleotide sequence ID" value="NZ_POQT01000015.1"/>
</dbReference>
<evidence type="ECO:0000313" key="4">
    <source>
        <dbReference type="EMBL" id="RZU30998.1"/>
    </source>
</evidence>
<dbReference type="PANTHER" id="PTHR35848">
    <property type="entry name" value="OXALATE-BINDING PROTEIN"/>
    <property type="match status" value="1"/>
</dbReference>
<dbReference type="EMBL" id="SHKV01000001">
    <property type="protein sequence ID" value="RZU30998.1"/>
    <property type="molecule type" value="Genomic_DNA"/>
</dbReference>
<proteinExistence type="predicted"/>
<evidence type="ECO:0000259" key="3">
    <source>
        <dbReference type="Pfam" id="PF07883"/>
    </source>
</evidence>
<dbReference type="Proteomes" id="UP000292507">
    <property type="component" value="Unassembled WGS sequence"/>
</dbReference>
<dbReference type="PANTHER" id="PTHR35848:SF6">
    <property type="entry name" value="CUPIN TYPE-2 DOMAIN-CONTAINING PROTEIN"/>
    <property type="match status" value="1"/>
</dbReference>
<dbReference type="Pfam" id="PF07883">
    <property type="entry name" value="Cupin_2"/>
    <property type="match status" value="1"/>
</dbReference>
<feature type="domain" description="Cupin type-1" evidence="2">
    <location>
        <begin position="204"/>
        <end position="310"/>
    </location>
</feature>
<dbReference type="Gene3D" id="2.60.120.10">
    <property type="entry name" value="Jelly Rolls"/>
    <property type="match status" value="2"/>
</dbReference>
<gene>
    <name evidence="4" type="ORF">BKA19_0635</name>
</gene>
<dbReference type="AlphaFoldDB" id="A0A4Q7Y387"/>
<dbReference type="InterPro" id="IPR051610">
    <property type="entry name" value="GPI/OXD"/>
</dbReference>
<dbReference type="InterPro" id="IPR006045">
    <property type="entry name" value="Cupin_1"/>
</dbReference>
<sequence>MAQRLYLQEVGSTKYKLTALLDQRRTLPRTWSGHTDYDDFSEGYYASDPSKESFTEWVISPEEEPLRTQSLQVHYKRLSPGGSNTGHGHQNEAAFYIISGNGYEIHDGKRYDWQAGDFCFVHSDSVHRHFNADPDEPAVALVMKAKSTWMAMGLYQQGGIEPWTSKVEGYGPREDWSQLWTPGSNEMSKVVRSPELEYQLTADGFVKTICSPRTPDVRSWGLDLDMLRIPPGSKTALHWHMADEYLYVLQGTGRSRQWDVAMELDDKYYAHVAEEPVVADFTTDNHIYVPPNTQHVFENTGDEDVVLISAQNRLFKHMGYDKTVVLEAAPEYQGD</sequence>
<organism evidence="4 5">
    <name type="scientific">Blastococcus saxobsidens</name>
    <dbReference type="NCBI Taxonomy" id="138336"/>
    <lineage>
        <taxon>Bacteria</taxon>
        <taxon>Bacillati</taxon>
        <taxon>Actinomycetota</taxon>
        <taxon>Actinomycetes</taxon>
        <taxon>Geodermatophilales</taxon>
        <taxon>Geodermatophilaceae</taxon>
        <taxon>Blastococcus</taxon>
    </lineage>
</organism>
<evidence type="ECO:0000256" key="1">
    <source>
        <dbReference type="ARBA" id="ARBA00022723"/>
    </source>
</evidence>
<comment type="caution">
    <text evidence="4">The sequence shown here is derived from an EMBL/GenBank/DDBJ whole genome shotgun (WGS) entry which is preliminary data.</text>
</comment>
<reference evidence="4 5" key="1">
    <citation type="submission" date="2019-02" db="EMBL/GenBank/DDBJ databases">
        <title>Sequencing the genomes of 1000 actinobacteria strains.</title>
        <authorList>
            <person name="Klenk H.-P."/>
        </authorList>
    </citation>
    <scope>NUCLEOTIDE SEQUENCE [LARGE SCALE GENOMIC DNA]</scope>
    <source>
        <strain evidence="4 5">DSM 44509</strain>
    </source>
</reference>
<dbReference type="SUPFAM" id="SSF51182">
    <property type="entry name" value="RmlC-like cupins"/>
    <property type="match status" value="1"/>
</dbReference>
<name>A0A4Q7Y387_9ACTN</name>
<accession>A0A4Q7Y387</accession>
<dbReference type="InterPro" id="IPR013096">
    <property type="entry name" value="Cupin_2"/>
</dbReference>